<accession>A0A511M6A0</accession>
<dbReference type="Pfam" id="PF06405">
    <property type="entry name" value="RCC_reductase"/>
    <property type="match status" value="1"/>
</dbReference>
<dbReference type="Proteomes" id="UP000321424">
    <property type="component" value="Unassembled WGS sequence"/>
</dbReference>
<evidence type="ECO:0000313" key="2">
    <source>
        <dbReference type="Proteomes" id="UP000321424"/>
    </source>
</evidence>
<gene>
    <name evidence="1" type="ORF">NN4_06690</name>
</gene>
<protein>
    <recommendedName>
        <fullName evidence="3">Oxidoreductase</fullName>
    </recommendedName>
</protein>
<organism evidence="1 2">
    <name type="scientific">Nocardia ninae NBRC 108245</name>
    <dbReference type="NCBI Taxonomy" id="1210091"/>
    <lineage>
        <taxon>Bacteria</taxon>
        <taxon>Bacillati</taxon>
        <taxon>Actinomycetota</taxon>
        <taxon>Actinomycetes</taxon>
        <taxon>Mycobacteriales</taxon>
        <taxon>Nocardiaceae</taxon>
        <taxon>Nocardia</taxon>
    </lineage>
</organism>
<sequence>MTTEPGATMSETVRHVEQLVDETARTDVTETFQEWRDLLSGLKSRIAERFDLTRDPSTDDLDSYGDPATGPSGSLAAYTGPEIDWLVHSWIGDPATGFVNLHLTVWLGPQVRVPHLGIALLLWPEGWFYVDAVPRGDLVGDGDYFDSYYAENDAPWLAFKEEHPDFTWFTSRTGFIRGSLSPTAYCYSFPPHRANRETVAALLGARVEQWLGWVDAAAPVPADEQAALAARDLAVRRNIAERDPANVMGERMFGAELTQRLVRGLWGGDRVLPRPVAEAASSIREARS</sequence>
<dbReference type="AlphaFoldDB" id="A0A511M6A0"/>
<dbReference type="PANTHER" id="PTHR34685:SF2">
    <property type="entry name" value="RED CHLOROPHYLL CATABOLITE REDUCTASE, CHLOROPLASTIC"/>
    <property type="match status" value="1"/>
</dbReference>
<dbReference type="GO" id="GO:0051743">
    <property type="term" value="F:red chlorophyll catabolite reductase activity"/>
    <property type="evidence" value="ECO:0007669"/>
    <property type="project" value="InterPro"/>
</dbReference>
<reference evidence="1 2" key="1">
    <citation type="submission" date="2019-07" db="EMBL/GenBank/DDBJ databases">
        <title>Whole genome shotgun sequence of Nocardia ninae NBRC 108245.</title>
        <authorList>
            <person name="Hosoyama A."/>
            <person name="Uohara A."/>
            <person name="Ohji S."/>
            <person name="Ichikawa N."/>
        </authorList>
    </citation>
    <scope>NUCLEOTIDE SEQUENCE [LARGE SCALE GENOMIC DNA]</scope>
    <source>
        <strain evidence="1 2">NBRC 108245</strain>
    </source>
</reference>
<proteinExistence type="predicted"/>
<comment type="caution">
    <text evidence="1">The sequence shown here is derived from an EMBL/GenBank/DDBJ whole genome shotgun (WGS) entry which is preliminary data.</text>
</comment>
<keyword evidence="2" id="KW-1185">Reference proteome</keyword>
<dbReference type="InterPro" id="IPR009439">
    <property type="entry name" value="RCC_reductase"/>
</dbReference>
<dbReference type="Gene3D" id="3.40.1500.20">
    <property type="match status" value="1"/>
</dbReference>
<name>A0A511M6A0_9NOCA</name>
<dbReference type="EMBL" id="BJXA01000002">
    <property type="protein sequence ID" value="GEM36150.1"/>
    <property type="molecule type" value="Genomic_DNA"/>
</dbReference>
<dbReference type="PANTHER" id="PTHR34685">
    <property type="entry name" value="RED CHLOROPHYLL CATABOLITE REDUCTASE, CHLOROPLASTIC"/>
    <property type="match status" value="1"/>
</dbReference>
<evidence type="ECO:0000313" key="1">
    <source>
        <dbReference type="EMBL" id="GEM36150.1"/>
    </source>
</evidence>
<evidence type="ECO:0008006" key="3">
    <source>
        <dbReference type="Google" id="ProtNLM"/>
    </source>
</evidence>